<dbReference type="InterPro" id="IPR020569">
    <property type="entry name" value="UPF0029_Impact_CS"/>
</dbReference>
<dbReference type="Gene3D" id="3.10.110.10">
    <property type="entry name" value="Ubiquitin Conjugating Enzyme"/>
    <property type="match status" value="1"/>
</dbReference>
<dbReference type="SUPFAM" id="SSF54495">
    <property type="entry name" value="UBC-like"/>
    <property type="match status" value="1"/>
</dbReference>
<keyword evidence="3" id="KW-0963">Cytoplasm</keyword>
<dbReference type="STRING" id="2082308.A0A2K1QMT8"/>
<dbReference type="PANTHER" id="PTHR16301">
    <property type="entry name" value="IMPACT-RELATED"/>
    <property type="match status" value="1"/>
</dbReference>
<keyword evidence="6" id="KW-0346">Stress response</keyword>
<dbReference type="InterPro" id="IPR020568">
    <property type="entry name" value="Ribosomal_Su5_D2-typ_SF"/>
</dbReference>
<evidence type="ECO:0000256" key="4">
    <source>
        <dbReference type="ARBA" id="ARBA00022491"/>
    </source>
</evidence>
<evidence type="ECO:0000256" key="2">
    <source>
        <dbReference type="ARBA" id="ARBA00007665"/>
    </source>
</evidence>
<proteinExistence type="inferred from homology"/>
<keyword evidence="10" id="KW-1185">Reference proteome</keyword>
<dbReference type="InParanoid" id="A0A2K1QMT8"/>
<dbReference type="PROSITE" id="PS50908">
    <property type="entry name" value="RWD"/>
    <property type="match status" value="1"/>
</dbReference>
<dbReference type="Pfam" id="PF01205">
    <property type="entry name" value="Impact_N"/>
    <property type="match status" value="1"/>
</dbReference>
<reference evidence="9 10" key="1">
    <citation type="submission" date="2017-06" db="EMBL/GenBank/DDBJ databases">
        <title>Draft genome sequence of a variant of Elsinoe murrayae.</title>
        <authorList>
            <person name="Cheng Q."/>
        </authorList>
    </citation>
    <scope>NUCLEOTIDE SEQUENCE [LARGE SCALE GENOMIC DNA]</scope>
    <source>
        <strain evidence="9 10">CQ-2017a</strain>
    </source>
</reference>
<dbReference type="GO" id="GO:0140469">
    <property type="term" value="P:GCN2-mediated signaling"/>
    <property type="evidence" value="ECO:0007669"/>
    <property type="project" value="TreeGrafter"/>
</dbReference>
<keyword evidence="4" id="KW-0678">Repressor</keyword>
<evidence type="ECO:0000256" key="7">
    <source>
        <dbReference type="SAM" id="MobiDB-lite"/>
    </source>
</evidence>
<dbReference type="OrthoDB" id="69641at2759"/>
<name>A0A2K1QMT8_9PEZI</name>
<organism evidence="9 10">
    <name type="scientific">Sphaceloma murrayae</name>
    <dbReference type="NCBI Taxonomy" id="2082308"/>
    <lineage>
        <taxon>Eukaryota</taxon>
        <taxon>Fungi</taxon>
        <taxon>Dikarya</taxon>
        <taxon>Ascomycota</taxon>
        <taxon>Pezizomycotina</taxon>
        <taxon>Dothideomycetes</taxon>
        <taxon>Dothideomycetidae</taxon>
        <taxon>Myriangiales</taxon>
        <taxon>Elsinoaceae</taxon>
        <taxon>Sphaceloma</taxon>
    </lineage>
</organism>
<sequence length="294" mass="31675">MSETLQDEILSLNAIYAPDTLTLLSSSPTTCSLLLPTTHSISLRLEFPVSYPDAPPSIISTQSVGDHVAKGLGQEAVSLARQILGDMYSPGAPCIYDLVEELSARLEQLYPSAVEDEADAAIGSEGLAHGQEPFPSAHAAAADDDAQSASGLEEPPEWTVSEVVTEKKSVFVARAARVESTEQARGYVRYLIASDRKVARATHNMTAWRIKGRDGAVFQDCDDDGETAAGGRLLHLLQLMDVWDVMVVVTRWYGGVQLGPDRFRIINSVARDAAVKGGFVKESTKGKESKKGKK</sequence>
<keyword evidence="5" id="KW-0810">Translation regulation</keyword>
<dbReference type="Pfam" id="PF05773">
    <property type="entry name" value="RWD"/>
    <property type="match status" value="1"/>
</dbReference>
<dbReference type="SUPFAM" id="SSF54211">
    <property type="entry name" value="Ribosomal protein S5 domain 2-like"/>
    <property type="match status" value="1"/>
</dbReference>
<evidence type="ECO:0000256" key="1">
    <source>
        <dbReference type="ARBA" id="ARBA00004496"/>
    </source>
</evidence>
<comment type="similarity">
    <text evidence="2">Belongs to the IMPACT family.</text>
</comment>
<dbReference type="PROSITE" id="PS00910">
    <property type="entry name" value="UPF0029"/>
    <property type="match status" value="1"/>
</dbReference>
<evidence type="ECO:0000313" key="9">
    <source>
        <dbReference type="EMBL" id="PNS16446.1"/>
    </source>
</evidence>
<comment type="subcellular location">
    <subcellularLocation>
        <location evidence="1">Cytoplasm</location>
    </subcellularLocation>
</comment>
<evidence type="ECO:0000256" key="3">
    <source>
        <dbReference type="ARBA" id="ARBA00022490"/>
    </source>
</evidence>
<accession>A0A2K1QMT8</accession>
<comment type="caution">
    <text evidence="9">The sequence shown here is derived from an EMBL/GenBank/DDBJ whole genome shotgun (WGS) entry which is preliminary data.</text>
</comment>
<evidence type="ECO:0000256" key="6">
    <source>
        <dbReference type="ARBA" id="ARBA00023016"/>
    </source>
</evidence>
<dbReference type="GO" id="GO:0005737">
    <property type="term" value="C:cytoplasm"/>
    <property type="evidence" value="ECO:0007669"/>
    <property type="project" value="UniProtKB-SubCell"/>
</dbReference>
<dbReference type="AlphaFoldDB" id="A0A2K1QMT8"/>
<dbReference type="CDD" id="cd23822">
    <property type="entry name" value="RWD_ScYIH1-like"/>
    <property type="match status" value="1"/>
</dbReference>
<gene>
    <name evidence="9" type="ORF">CAC42_180</name>
</gene>
<evidence type="ECO:0000259" key="8">
    <source>
        <dbReference type="PROSITE" id="PS50908"/>
    </source>
</evidence>
<dbReference type="InterPro" id="IPR036956">
    <property type="entry name" value="Impact_N_sf"/>
</dbReference>
<dbReference type="EMBL" id="NKHZ01000057">
    <property type="protein sequence ID" value="PNS16446.1"/>
    <property type="molecule type" value="Genomic_DNA"/>
</dbReference>
<dbReference type="InterPro" id="IPR001498">
    <property type="entry name" value="Impact_N"/>
</dbReference>
<dbReference type="GO" id="GO:0006446">
    <property type="term" value="P:regulation of translational initiation"/>
    <property type="evidence" value="ECO:0007669"/>
    <property type="project" value="TreeGrafter"/>
</dbReference>
<dbReference type="InterPro" id="IPR023582">
    <property type="entry name" value="Impact"/>
</dbReference>
<evidence type="ECO:0000313" key="10">
    <source>
        <dbReference type="Proteomes" id="UP000243797"/>
    </source>
</evidence>
<dbReference type="Proteomes" id="UP000243797">
    <property type="component" value="Unassembled WGS sequence"/>
</dbReference>
<protein>
    <recommendedName>
        <fullName evidence="8">RWD domain-containing protein</fullName>
    </recommendedName>
</protein>
<dbReference type="PANTHER" id="PTHR16301:SF25">
    <property type="entry name" value="PROTEIN IMPACT"/>
    <property type="match status" value="1"/>
</dbReference>
<feature type="region of interest" description="Disordered" evidence="7">
    <location>
        <begin position="127"/>
        <end position="156"/>
    </location>
</feature>
<dbReference type="Gene3D" id="3.30.230.30">
    <property type="entry name" value="Impact, N-terminal domain"/>
    <property type="match status" value="1"/>
</dbReference>
<dbReference type="FunCoup" id="A0A2K1QMT8">
    <property type="interactions" value="372"/>
</dbReference>
<dbReference type="InterPro" id="IPR006575">
    <property type="entry name" value="RWD_dom"/>
</dbReference>
<evidence type="ECO:0000256" key="5">
    <source>
        <dbReference type="ARBA" id="ARBA00022845"/>
    </source>
</evidence>
<feature type="domain" description="RWD" evidence="8">
    <location>
        <begin position="7"/>
        <end position="109"/>
    </location>
</feature>
<dbReference type="InterPro" id="IPR016135">
    <property type="entry name" value="UBQ-conjugating_enzyme/RWD"/>
</dbReference>